<name>A0A6C0F8P6_9ZZZZ</name>
<dbReference type="AlphaFoldDB" id="A0A6C0F8P6"/>
<accession>A0A6C0F8P6</accession>
<organism evidence="2">
    <name type="scientific">viral metagenome</name>
    <dbReference type="NCBI Taxonomy" id="1070528"/>
    <lineage>
        <taxon>unclassified sequences</taxon>
        <taxon>metagenomes</taxon>
        <taxon>organismal metagenomes</taxon>
    </lineage>
</organism>
<feature type="region of interest" description="Disordered" evidence="1">
    <location>
        <begin position="24"/>
        <end position="53"/>
    </location>
</feature>
<sequence>MANYHSKGGYYSFKKRCTPESISKNKQVKWKKSSTHLIPKTGKPGRYPPHIGPKRVSRAEFYKHLQNKLAKLNK</sequence>
<evidence type="ECO:0000313" key="2">
    <source>
        <dbReference type="EMBL" id="QHT36993.1"/>
    </source>
</evidence>
<reference evidence="2" key="1">
    <citation type="journal article" date="2020" name="Nature">
        <title>Giant virus diversity and host interactions through global metagenomics.</title>
        <authorList>
            <person name="Schulz F."/>
            <person name="Roux S."/>
            <person name="Paez-Espino D."/>
            <person name="Jungbluth S."/>
            <person name="Walsh D.A."/>
            <person name="Denef V.J."/>
            <person name="McMahon K.D."/>
            <person name="Konstantinidis K.T."/>
            <person name="Eloe-Fadrosh E.A."/>
            <person name="Kyrpides N.C."/>
            <person name="Woyke T."/>
        </authorList>
    </citation>
    <scope>NUCLEOTIDE SEQUENCE</scope>
    <source>
        <strain evidence="2">GVMAG-S-ERX555967-131</strain>
    </source>
</reference>
<dbReference type="EMBL" id="MN738789">
    <property type="protein sequence ID" value="QHT36993.1"/>
    <property type="molecule type" value="Genomic_DNA"/>
</dbReference>
<protein>
    <submittedName>
        <fullName evidence="2">Uncharacterized protein</fullName>
    </submittedName>
</protein>
<evidence type="ECO:0000256" key="1">
    <source>
        <dbReference type="SAM" id="MobiDB-lite"/>
    </source>
</evidence>
<proteinExistence type="predicted"/>